<dbReference type="InterPro" id="IPR044861">
    <property type="entry name" value="IPNS-like_FE2OG_OXY"/>
</dbReference>
<dbReference type="Proteomes" id="UP000327013">
    <property type="component" value="Chromosome 3"/>
</dbReference>
<keyword evidence="3 6" id="KW-0479">Metal-binding</keyword>
<dbReference type="GO" id="GO:0046872">
    <property type="term" value="F:metal ion binding"/>
    <property type="evidence" value="ECO:0007669"/>
    <property type="project" value="UniProtKB-KW"/>
</dbReference>
<dbReference type="InterPro" id="IPR026992">
    <property type="entry name" value="DIOX_N"/>
</dbReference>
<dbReference type="InterPro" id="IPR005123">
    <property type="entry name" value="Oxoglu/Fe-dep_dioxygenase_dom"/>
</dbReference>
<sequence>MVVTSRDEAPATLKPEYDRASELKAFDDTKLGVKGLVDAGVTEIPRIFYSPPDDMDNSASGDTQFSIPVIDVQGIEKDVTKRKKIVESIRDASETWGFFQLVNHGIPVSVLEEMKEGVRRFYEQDAQVKKEFYTRDHLRPVVYNTNFDLYSAPATNWRDTFYCLMAPNPPKAEDLPAACGDILEQYSKLVMKLGTLLLELLSEALGLNPNHLNDIDCSEGLAVLCHYYPACPQPELTIGASKHADDAFLIVLLQDHIGGLQVLHQDKWVDVPPVPGALVVNIGDLLQASLLIILLITNDRFKSVEHRVLANRVGPRVSVASFFSTGRRPTSKIYGPIKELLSANNPPKYRETRVSNYAKYFSEKGLDGTSALPHFRL</sequence>
<dbReference type="EMBL" id="CM017323">
    <property type="protein sequence ID" value="KAE8022556.1"/>
    <property type="molecule type" value="Genomic_DNA"/>
</dbReference>
<evidence type="ECO:0000313" key="8">
    <source>
        <dbReference type="EMBL" id="KAE8022556.1"/>
    </source>
</evidence>
<evidence type="ECO:0000256" key="1">
    <source>
        <dbReference type="ARBA" id="ARBA00001962"/>
    </source>
</evidence>
<accession>A0A5N6QYJ1</accession>
<dbReference type="SUPFAM" id="SSF51197">
    <property type="entry name" value="Clavaminate synthase-like"/>
    <property type="match status" value="1"/>
</dbReference>
<dbReference type="Gene3D" id="2.60.120.330">
    <property type="entry name" value="B-lactam Antibiotic, Isopenicillin N Synthase, Chain"/>
    <property type="match status" value="1"/>
</dbReference>
<dbReference type="GO" id="GO:0051213">
    <property type="term" value="F:dioxygenase activity"/>
    <property type="evidence" value="ECO:0007669"/>
    <property type="project" value="UniProtKB-ARBA"/>
</dbReference>
<keyword evidence="9" id="KW-1185">Reference proteome</keyword>
<protein>
    <recommendedName>
        <fullName evidence="7">Fe2OG dioxygenase domain-containing protein</fullName>
    </recommendedName>
</protein>
<dbReference type="PROSITE" id="PS51471">
    <property type="entry name" value="FE2OG_OXY"/>
    <property type="match status" value="1"/>
</dbReference>
<dbReference type="FunFam" id="2.60.120.330:FF:000005">
    <property type="entry name" value="1-aminocyclopropane-1-carboxylate oxidase homolog 1"/>
    <property type="match status" value="1"/>
</dbReference>
<reference evidence="8 9" key="1">
    <citation type="submission" date="2019-06" db="EMBL/GenBank/DDBJ databases">
        <title>A chromosomal-level reference genome of Carpinus fangiana (Coryloideae, Betulaceae).</title>
        <authorList>
            <person name="Yang X."/>
            <person name="Wang Z."/>
            <person name="Zhang L."/>
            <person name="Hao G."/>
            <person name="Liu J."/>
            <person name="Yang Y."/>
        </authorList>
    </citation>
    <scope>NUCLEOTIDE SEQUENCE [LARGE SCALE GENOMIC DNA]</scope>
    <source>
        <strain evidence="8">Cfa_2016G</strain>
        <tissue evidence="8">Leaf</tissue>
    </source>
</reference>
<evidence type="ECO:0000256" key="6">
    <source>
        <dbReference type="RuleBase" id="RU003682"/>
    </source>
</evidence>
<dbReference type="PANTHER" id="PTHR10209">
    <property type="entry name" value="OXIDOREDUCTASE, 2OG-FE II OXYGENASE FAMILY PROTEIN"/>
    <property type="match status" value="1"/>
</dbReference>
<dbReference type="OrthoDB" id="288590at2759"/>
<comment type="similarity">
    <text evidence="2 6">Belongs to the iron/ascorbate-dependent oxidoreductase family.</text>
</comment>
<evidence type="ECO:0000256" key="5">
    <source>
        <dbReference type="ARBA" id="ARBA00023004"/>
    </source>
</evidence>
<name>A0A5N6QYJ1_9ROSI</name>
<evidence type="ECO:0000313" key="9">
    <source>
        <dbReference type="Proteomes" id="UP000327013"/>
    </source>
</evidence>
<organism evidence="8 9">
    <name type="scientific">Carpinus fangiana</name>
    <dbReference type="NCBI Taxonomy" id="176857"/>
    <lineage>
        <taxon>Eukaryota</taxon>
        <taxon>Viridiplantae</taxon>
        <taxon>Streptophyta</taxon>
        <taxon>Embryophyta</taxon>
        <taxon>Tracheophyta</taxon>
        <taxon>Spermatophyta</taxon>
        <taxon>Magnoliopsida</taxon>
        <taxon>eudicotyledons</taxon>
        <taxon>Gunneridae</taxon>
        <taxon>Pentapetalae</taxon>
        <taxon>rosids</taxon>
        <taxon>fabids</taxon>
        <taxon>Fagales</taxon>
        <taxon>Betulaceae</taxon>
        <taxon>Carpinus</taxon>
    </lineage>
</organism>
<proteinExistence type="inferred from homology"/>
<evidence type="ECO:0000256" key="4">
    <source>
        <dbReference type="ARBA" id="ARBA00023002"/>
    </source>
</evidence>
<gene>
    <name evidence="8" type="ORF">FH972_008346</name>
</gene>
<keyword evidence="5 6" id="KW-0408">Iron</keyword>
<keyword evidence="4 6" id="KW-0560">Oxidoreductase</keyword>
<evidence type="ECO:0000256" key="2">
    <source>
        <dbReference type="ARBA" id="ARBA00008056"/>
    </source>
</evidence>
<comment type="cofactor">
    <cofactor evidence="1">
        <name>Fe cation</name>
        <dbReference type="ChEBI" id="CHEBI:24875"/>
    </cofactor>
</comment>
<feature type="domain" description="Fe2OG dioxygenase" evidence="7">
    <location>
        <begin position="219"/>
        <end position="326"/>
    </location>
</feature>
<dbReference type="InterPro" id="IPR027443">
    <property type="entry name" value="IPNS-like_sf"/>
</dbReference>
<dbReference type="Pfam" id="PF03171">
    <property type="entry name" value="2OG-FeII_Oxy"/>
    <property type="match status" value="1"/>
</dbReference>
<dbReference type="PANTHER" id="PTHR10209:SF791">
    <property type="entry name" value="1-AMINOCYCLOPROPANE-1-CARBOXYLATE OXIDASE HOMOLOG 1"/>
    <property type="match status" value="1"/>
</dbReference>
<evidence type="ECO:0000259" key="7">
    <source>
        <dbReference type="PROSITE" id="PS51471"/>
    </source>
</evidence>
<dbReference type="Pfam" id="PF14226">
    <property type="entry name" value="DIOX_N"/>
    <property type="match status" value="1"/>
</dbReference>
<evidence type="ECO:0000256" key="3">
    <source>
        <dbReference type="ARBA" id="ARBA00022723"/>
    </source>
</evidence>
<dbReference type="AlphaFoldDB" id="A0A5N6QYJ1"/>